<evidence type="ECO:0000256" key="4">
    <source>
        <dbReference type="ARBA" id="ARBA00022898"/>
    </source>
</evidence>
<dbReference type="GO" id="GO:0030170">
    <property type="term" value="F:pyridoxal phosphate binding"/>
    <property type="evidence" value="ECO:0007669"/>
    <property type="project" value="InterPro"/>
</dbReference>
<evidence type="ECO:0000256" key="6">
    <source>
        <dbReference type="RuleBase" id="RU362118"/>
    </source>
</evidence>
<comment type="cofactor">
    <cofactor evidence="1 6">
        <name>pyridoxal 5'-phosphate</name>
        <dbReference type="ChEBI" id="CHEBI:597326"/>
    </cofactor>
</comment>
<evidence type="ECO:0000256" key="1">
    <source>
        <dbReference type="ARBA" id="ARBA00001933"/>
    </source>
</evidence>
<dbReference type="NCBIfam" id="TIGR01326">
    <property type="entry name" value="OAH_OAS_sulfhy"/>
    <property type="match status" value="1"/>
</dbReference>
<dbReference type="InterPro" id="IPR006235">
    <property type="entry name" value="OAc-hSer/O-AcSer_sulfhydrylase"/>
</dbReference>
<dbReference type="RefSeq" id="WP_028247447.1">
    <property type="nucleotide sequence ID" value="NZ_FMWK01000010.1"/>
</dbReference>
<evidence type="ECO:0000313" key="8">
    <source>
        <dbReference type="Proteomes" id="UP000199428"/>
    </source>
</evidence>
<sequence length="425" mass="45681">MSNNGIGTKCVQAGYTPGNGEPRQIPIVQSTTFKYDTSEDMGKLFDLEASGYFYTRLQNPTNDYVAAKIAALEGGAAAMLTSSGQAANFFALFNICENGSHIVASSSIYGGTFNLIAVTMKKMGVDVTFVSPKATEEELNAAFQDNTRAVFGETIANPALTVLDIEKFAKVAHEHGVPLIVDNTFPTPVNCRPIEWGADIVTHSTTKYMDGHGAAVGGCIVDSGKFDWMAHADKFPGLCTPDDSYHGITYAEKFGKEGAFITKCTAQLMRDFGCIQSPQNAFLLNLGLESLHVRMPRHVENGLAVAKFLKDQPEVAKVTYPGLEGDEYYELAQKYLPKGGCGVVSFELKGGRSAAESFMKKLKLIAIETHVADARSCCLNPATSTHRQMTDEQLEAAGIPAGLIRVSCGLEDSADLIADIAQALK</sequence>
<feature type="modified residue" description="N6-(pyridoxal phosphate)lysine" evidence="5">
    <location>
        <position position="207"/>
    </location>
</feature>
<dbReference type="SUPFAM" id="SSF53383">
    <property type="entry name" value="PLP-dependent transferases"/>
    <property type="match status" value="1"/>
</dbReference>
<evidence type="ECO:0000256" key="3">
    <source>
        <dbReference type="ARBA" id="ARBA00022679"/>
    </source>
</evidence>
<dbReference type="PANTHER" id="PTHR43797:SF3">
    <property type="entry name" value="O-ACETYLHOMOSERINE SULFHYDRYLASE"/>
    <property type="match status" value="1"/>
</dbReference>
<dbReference type="GO" id="GO:0071269">
    <property type="term" value="P:L-homocysteine biosynthetic process"/>
    <property type="evidence" value="ECO:0007669"/>
    <property type="project" value="TreeGrafter"/>
</dbReference>
<dbReference type="Pfam" id="PF01053">
    <property type="entry name" value="Cys_Met_Meta_PP"/>
    <property type="match status" value="1"/>
</dbReference>
<dbReference type="GO" id="GO:0005737">
    <property type="term" value="C:cytoplasm"/>
    <property type="evidence" value="ECO:0007669"/>
    <property type="project" value="TreeGrafter"/>
</dbReference>
<dbReference type="GO" id="GO:0003961">
    <property type="term" value="F:O-acetylhomoserine aminocarboxypropyltransferase activity"/>
    <property type="evidence" value="ECO:0007669"/>
    <property type="project" value="TreeGrafter"/>
</dbReference>
<gene>
    <name evidence="7" type="ORF">SAMN02910350_01969</name>
</gene>
<dbReference type="FunFam" id="3.40.640.10:FF:000035">
    <property type="entry name" value="O-succinylhomoserine sulfhydrylase"/>
    <property type="match status" value="1"/>
</dbReference>
<dbReference type="AlphaFoldDB" id="A0A1G5S081"/>
<keyword evidence="3" id="KW-0808">Transferase</keyword>
<comment type="similarity">
    <text evidence="2 6">Belongs to the trans-sulfuration enzymes family.</text>
</comment>
<dbReference type="InterPro" id="IPR000277">
    <property type="entry name" value="Cys/Met-Metab_PyrdxlP-dep_enz"/>
</dbReference>
<accession>A0A1G5S081</accession>
<dbReference type="GO" id="GO:0019346">
    <property type="term" value="P:transsulfuration"/>
    <property type="evidence" value="ECO:0007669"/>
    <property type="project" value="InterPro"/>
</dbReference>
<dbReference type="Gene3D" id="3.90.1150.10">
    <property type="entry name" value="Aspartate Aminotransferase, domain 1"/>
    <property type="match status" value="1"/>
</dbReference>
<evidence type="ECO:0000256" key="2">
    <source>
        <dbReference type="ARBA" id="ARBA00009077"/>
    </source>
</evidence>
<keyword evidence="4 5" id="KW-0663">Pyridoxal phosphate</keyword>
<dbReference type="InterPro" id="IPR054542">
    <property type="entry name" value="Cys_met_metab_PP"/>
</dbReference>
<proteinExistence type="inferred from homology"/>
<evidence type="ECO:0000313" key="7">
    <source>
        <dbReference type="EMBL" id="SCZ79782.1"/>
    </source>
</evidence>
<name>A0A1G5S081_PSEXY</name>
<evidence type="ECO:0000256" key="5">
    <source>
        <dbReference type="PIRSR" id="PIRSR001434-2"/>
    </source>
</evidence>
<reference evidence="7 8" key="1">
    <citation type="submission" date="2016-10" db="EMBL/GenBank/DDBJ databases">
        <authorList>
            <person name="de Groot N.N."/>
        </authorList>
    </citation>
    <scope>NUCLEOTIDE SEQUENCE [LARGE SCALE GENOMIC DNA]</scope>
    <source>
        <strain evidence="7 8">DSM 10317</strain>
    </source>
</reference>
<protein>
    <submittedName>
        <fullName evidence="7">O-acetylhomoserine (Thiol)-lyase</fullName>
    </submittedName>
</protein>
<dbReference type="GO" id="GO:0016829">
    <property type="term" value="F:lyase activity"/>
    <property type="evidence" value="ECO:0007669"/>
    <property type="project" value="UniProtKB-KW"/>
</dbReference>
<dbReference type="InterPro" id="IPR015422">
    <property type="entry name" value="PyrdxlP-dep_Trfase_small"/>
</dbReference>
<dbReference type="GO" id="GO:0004124">
    <property type="term" value="F:cysteine synthase activity"/>
    <property type="evidence" value="ECO:0007669"/>
    <property type="project" value="TreeGrafter"/>
</dbReference>
<dbReference type="CDD" id="cd00614">
    <property type="entry name" value="CGS_like"/>
    <property type="match status" value="1"/>
</dbReference>
<keyword evidence="7" id="KW-0456">Lyase</keyword>
<dbReference type="PIRSF" id="PIRSF001434">
    <property type="entry name" value="CGS"/>
    <property type="match status" value="1"/>
</dbReference>
<dbReference type="Gene3D" id="3.40.640.10">
    <property type="entry name" value="Type I PLP-dependent aspartate aminotransferase-like (Major domain)"/>
    <property type="match status" value="1"/>
</dbReference>
<dbReference type="GO" id="GO:0006535">
    <property type="term" value="P:cysteine biosynthetic process from serine"/>
    <property type="evidence" value="ECO:0007669"/>
    <property type="project" value="TreeGrafter"/>
</dbReference>
<dbReference type="InterPro" id="IPR015424">
    <property type="entry name" value="PyrdxlP-dep_Trfase"/>
</dbReference>
<organism evidence="7 8">
    <name type="scientific">Pseudobutyrivibrio xylanivorans</name>
    <dbReference type="NCBI Taxonomy" id="185007"/>
    <lineage>
        <taxon>Bacteria</taxon>
        <taxon>Bacillati</taxon>
        <taxon>Bacillota</taxon>
        <taxon>Clostridia</taxon>
        <taxon>Lachnospirales</taxon>
        <taxon>Lachnospiraceae</taxon>
        <taxon>Pseudobutyrivibrio</taxon>
    </lineage>
</organism>
<dbReference type="PROSITE" id="PS00868">
    <property type="entry name" value="CYS_MET_METAB_PP"/>
    <property type="match status" value="1"/>
</dbReference>
<dbReference type="InterPro" id="IPR015421">
    <property type="entry name" value="PyrdxlP-dep_Trfase_major"/>
</dbReference>
<dbReference type="Proteomes" id="UP000199428">
    <property type="component" value="Unassembled WGS sequence"/>
</dbReference>
<dbReference type="EMBL" id="FMWK01000010">
    <property type="protein sequence ID" value="SCZ79782.1"/>
    <property type="molecule type" value="Genomic_DNA"/>
</dbReference>
<dbReference type="PANTHER" id="PTHR43797">
    <property type="entry name" value="HOMOCYSTEINE/CYSTEINE SYNTHASE"/>
    <property type="match status" value="1"/>
</dbReference>